<evidence type="ECO:0000256" key="1">
    <source>
        <dbReference type="ARBA" id="ARBA00022617"/>
    </source>
</evidence>
<reference evidence="5" key="1">
    <citation type="submission" date="2017-08" db="EMBL/GenBank/DDBJ databases">
        <authorList>
            <person name="Polle J.E."/>
            <person name="Barry K."/>
            <person name="Cushman J."/>
            <person name="Schmutz J."/>
            <person name="Tran D."/>
            <person name="Hathwaick L.T."/>
            <person name="Yim W.C."/>
            <person name="Jenkins J."/>
            <person name="Mckie-Krisberg Z.M."/>
            <person name="Prochnik S."/>
            <person name="Lindquist E."/>
            <person name="Dockter R.B."/>
            <person name="Adam C."/>
            <person name="Molina H."/>
            <person name="Bunkerborg J."/>
            <person name="Jin E."/>
            <person name="Buchheim M."/>
            <person name="Magnuson J."/>
        </authorList>
    </citation>
    <scope>NUCLEOTIDE SEQUENCE</scope>
    <source>
        <strain evidence="5">CCAP 19/18</strain>
    </source>
</reference>
<keyword evidence="6" id="KW-1185">Reference proteome</keyword>
<evidence type="ECO:0000256" key="2">
    <source>
        <dbReference type="ARBA" id="ARBA00022723"/>
    </source>
</evidence>
<dbReference type="InterPro" id="IPR016084">
    <property type="entry name" value="Haem_Oase-like_multi-hlx"/>
</dbReference>
<protein>
    <recommendedName>
        <fullName evidence="7">Heme oxygenase (biliverdin-producing)</fullName>
    </recommendedName>
</protein>
<dbReference type="PANTHER" id="PTHR10720">
    <property type="entry name" value="HEME OXYGENASE"/>
    <property type="match status" value="1"/>
</dbReference>
<keyword evidence="4" id="KW-1133">Transmembrane helix</keyword>
<dbReference type="SUPFAM" id="SSF48613">
    <property type="entry name" value="Heme oxygenase-like"/>
    <property type="match status" value="1"/>
</dbReference>
<dbReference type="Pfam" id="PF01126">
    <property type="entry name" value="Heme_oxygenase"/>
    <property type="match status" value="1"/>
</dbReference>
<dbReference type="EMBL" id="MU069948">
    <property type="protein sequence ID" value="KAF5831440.1"/>
    <property type="molecule type" value="Genomic_DNA"/>
</dbReference>
<proteinExistence type="predicted"/>
<dbReference type="PANTHER" id="PTHR10720:SF0">
    <property type="entry name" value="HEME OXYGENASE"/>
    <property type="match status" value="1"/>
</dbReference>
<dbReference type="Proteomes" id="UP000815325">
    <property type="component" value="Unassembled WGS sequence"/>
</dbReference>
<keyword evidence="1" id="KW-0349">Heme</keyword>
<evidence type="ECO:0000256" key="3">
    <source>
        <dbReference type="ARBA" id="ARBA00023004"/>
    </source>
</evidence>
<keyword evidence="4" id="KW-0812">Transmembrane</keyword>
<evidence type="ECO:0000313" key="5">
    <source>
        <dbReference type="EMBL" id="KAF5831440.1"/>
    </source>
</evidence>
<dbReference type="Gene3D" id="1.20.910.10">
    <property type="entry name" value="Heme oxygenase-like"/>
    <property type="match status" value="1"/>
</dbReference>
<sequence length="172" mass="19297">MRLTQCRPDWHTYSISPAVRQYQEHLSSLAADSPNLLLAHVYTQSIGMTAGGPVIRKLAQRHLQLNPSSDEGVATFSFCPGPSELRNAFKGKLDELGRRMSPVVKDQMVRERQRAFQFNNDIMRSFHVGYLSFFRGMYTFVPSSIRTSLFIACAACAAAFVYAQIKQGQTSV</sequence>
<gene>
    <name evidence="5" type="ORF">DUNSADRAFT_13115</name>
</gene>
<keyword evidence="3" id="KW-0408">Iron</keyword>
<evidence type="ECO:0000256" key="4">
    <source>
        <dbReference type="SAM" id="Phobius"/>
    </source>
</evidence>
<accession>A0ABQ7GA03</accession>
<feature type="transmembrane region" description="Helical" evidence="4">
    <location>
        <begin position="147"/>
        <end position="165"/>
    </location>
</feature>
<name>A0ABQ7GA03_DUNSA</name>
<comment type="caution">
    <text evidence="5">The sequence shown here is derived from an EMBL/GenBank/DDBJ whole genome shotgun (WGS) entry which is preliminary data.</text>
</comment>
<dbReference type="CDD" id="cd19165">
    <property type="entry name" value="HemeO"/>
    <property type="match status" value="1"/>
</dbReference>
<keyword evidence="2" id="KW-0479">Metal-binding</keyword>
<dbReference type="InterPro" id="IPR002051">
    <property type="entry name" value="Haem_Oase"/>
</dbReference>
<organism evidence="5 6">
    <name type="scientific">Dunaliella salina</name>
    <name type="common">Green alga</name>
    <name type="synonym">Protococcus salinus</name>
    <dbReference type="NCBI Taxonomy" id="3046"/>
    <lineage>
        <taxon>Eukaryota</taxon>
        <taxon>Viridiplantae</taxon>
        <taxon>Chlorophyta</taxon>
        <taxon>core chlorophytes</taxon>
        <taxon>Chlorophyceae</taxon>
        <taxon>CS clade</taxon>
        <taxon>Chlamydomonadales</taxon>
        <taxon>Dunaliellaceae</taxon>
        <taxon>Dunaliella</taxon>
    </lineage>
</organism>
<keyword evidence="4" id="KW-0472">Membrane</keyword>
<evidence type="ECO:0008006" key="7">
    <source>
        <dbReference type="Google" id="ProtNLM"/>
    </source>
</evidence>
<evidence type="ECO:0000313" key="6">
    <source>
        <dbReference type="Proteomes" id="UP000815325"/>
    </source>
</evidence>
<dbReference type="InterPro" id="IPR016053">
    <property type="entry name" value="Haem_Oase-like"/>
</dbReference>